<keyword evidence="1" id="KW-0472">Membrane</keyword>
<protein>
    <recommendedName>
        <fullName evidence="2">Fatty acid desaturase domain-containing protein</fullName>
    </recommendedName>
</protein>
<comment type="caution">
    <text evidence="3">The sequence shown here is derived from an EMBL/GenBank/DDBJ whole genome shotgun (WGS) entry which is preliminary data.</text>
</comment>
<dbReference type="Pfam" id="PF00487">
    <property type="entry name" value="FA_desaturase"/>
    <property type="match status" value="1"/>
</dbReference>
<evidence type="ECO:0000313" key="3">
    <source>
        <dbReference type="EMBL" id="KAG5166015.1"/>
    </source>
</evidence>
<feature type="domain" description="Fatty acid desaturase" evidence="2">
    <location>
        <begin position="93"/>
        <end position="168"/>
    </location>
</feature>
<gene>
    <name evidence="3" type="ORF">JR316_009604</name>
</gene>
<evidence type="ECO:0000256" key="1">
    <source>
        <dbReference type="SAM" id="Phobius"/>
    </source>
</evidence>
<keyword evidence="1" id="KW-0812">Transmembrane</keyword>
<dbReference type="InterPro" id="IPR005804">
    <property type="entry name" value="FA_desaturase_dom"/>
</dbReference>
<keyword evidence="1" id="KW-1133">Transmembrane helix</keyword>
<evidence type="ECO:0000259" key="2">
    <source>
        <dbReference type="Pfam" id="PF00487"/>
    </source>
</evidence>
<organism evidence="3">
    <name type="scientific">Psilocybe cubensis</name>
    <name type="common">Psychedelic mushroom</name>
    <name type="synonym">Stropharia cubensis</name>
    <dbReference type="NCBI Taxonomy" id="181762"/>
    <lineage>
        <taxon>Eukaryota</taxon>
        <taxon>Fungi</taxon>
        <taxon>Dikarya</taxon>
        <taxon>Basidiomycota</taxon>
        <taxon>Agaricomycotina</taxon>
        <taxon>Agaricomycetes</taxon>
        <taxon>Agaricomycetidae</taxon>
        <taxon>Agaricales</taxon>
        <taxon>Agaricineae</taxon>
        <taxon>Strophariaceae</taxon>
        <taxon>Psilocybe</taxon>
    </lineage>
</organism>
<reference evidence="3" key="1">
    <citation type="submission" date="2021-02" db="EMBL/GenBank/DDBJ databases">
        <title>Psilocybe cubensis genome.</title>
        <authorList>
            <person name="Mckernan K.J."/>
            <person name="Crawford S."/>
            <person name="Trippe A."/>
            <person name="Kane L.T."/>
            <person name="Mclaughlin S."/>
        </authorList>
    </citation>
    <scope>NUCLEOTIDE SEQUENCE [LARGE SCALE GENOMIC DNA]</scope>
    <source>
        <strain evidence="3">MGC-MH-2018</strain>
    </source>
</reference>
<dbReference type="GO" id="GO:0016491">
    <property type="term" value="F:oxidoreductase activity"/>
    <property type="evidence" value="ECO:0007669"/>
    <property type="project" value="InterPro"/>
</dbReference>
<name>A0A8H7XQN3_PSICU</name>
<dbReference type="EMBL" id="JAFIQS010000009">
    <property type="protein sequence ID" value="KAG5166015.1"/>
    <property type="molecule type" value="Genomic_DNA"/>
</dbReference>
<dbReference type="GO" id="GO:0006629">
    <property type="term" value="P:lipid metabolic process"/>
    <property type="evidence" value="ECO:0007669"/>
    <property type="project" value="InterPro"/>
</dbReference>
<accession>A0A8H7XQN3</accession>
<dbReference type="InterPro" id="IPR012171">
    <property type="entry name" value="Fatty_acid_desaturase"/>
</dbReference>
<proteinExistence type="predicted"/>
<feature type="transmembrane region" description="Helical" evidence="1">
    <location>
        <begin position="125"/>
        <end position="144"/>
    </location>
</feature>
<dbReference type="PANTHER" id="PTHR32100">
    <property type="entry name" value="OMEGA-6 FATTY ACID DESATURASE, CHLOROPLASTIC"/>
    <property type="match status" value="1"/>
</dbReference>
<sequence length="206" mass="24375">MPWFQLFQDGPEYEARKTRRKFTPPDLSYNELRQAVPRHLFELSTVKSLAYISRHIFFMYLFFRLSLSIDFVTPAVGNFLELVLLSFIRPILWLWYWGWQGITFAGLWCLGHEAGHNALSPYRPINAAIGLAVHTFVLTPYYAWRVTHNTHHKSTNNIERDETYVPMTRKDFKLPSGEIAVKMDYKELLEETPAYTLFKMFVRQFL</sequence>
<dbReference type="AlphaFoldDB" id="A0A8H7XQN3"/>